<dbReference type="STRING" id="1034345.GCA_000236865_00005"/>
<evidence type="ECO:0000313" key="2">
    <source>
        <dbReference type="Proteomes" id="UP000253792"/>
    </source>
</evidence>
<organism evidence="1 2">
    <name type="scientific">Senegalimassilia anaerobia</name>
    <dbReference type="NCBI Taxonomy" id="1473216"/>
    <lineage>
        <taxon>Bacteria</taxon>
        <taxon>Bacillati</taxon>
        <taxon>Actinomycetota</taxon>
        <taxon>Coriobacteriia</taxon>
        <taxon>Coriobacteriales</taxon>
        <taxon>Coriobacteriaceae</taxon>
        <taxon>Senegalimassilia</taxon>
    </lineage>
</organism>
<dbReference type="GO" id="GO:0008705">
    <property type="term" value="F:methionine synthase activity"/>
    <property type="evidence" value="ECO:0007669"/>
    <property type="project" value="InterPro"/>
</dbReference>
<dbReference type="EMBL" id="PPTP01000013">
    <property type="protein sequence ID" value="RDB54300.1"/>
    <property type="molecule type" value="Genomic_DNA"/>
</dbReference>
<dbReference type="SUPFAM" id="SSF56507">
    <property type="entry name" value="Methionine synthase activation domain-like"/>
    <property type="match status" value="1"/>
</dbReference>
<proteinExistence type="predicted"/>
<sequence>MVRYGRLGVAGAPGARLDRSEALRYLGYTGQQVDQALLTRFNRLADECEKAIKPSFAWSVFDIDEKRTRWEAPEPGATGTLNACDTGPNAVEGCSAVSGPEAECGNGLVRQMALEGCGLVLEGNSIAEHLRGACKVALMACTLGAVSEREMRKHEAISVADGVMFGSCCSAFVEAAANVTEGLIVGFAHDMGLTTNWRFSPGYGDLPLSAQPALLKALDASRRLGIAVTSTNMLVPVKSVTAVLGLFEKPADGGEARDACAICRLRDGCELRKRGVTCHG</sequence>
<protein>
    <submittedName>
        <fullName evidence="1">Vitamin B12 dependent methionine synthase</fullName>
    </submittedName>
</protein>
<evidence type="ECO:0000313" key="1">
    <source>
        <dbReference type="EMBL" id="RDB54300.1"/>
    </source>
</evidence>
<keyword evidence="2" id="KW-1185">Reference proteome</keyword>
<gene>
    <name evidence="1" type="ORF">C1880_09565</name>
</gene>
<dbReference type="Proteomes" id="UP000253792">
    <property type="component" value="Unassembled WGS sequence"/>
</dbReference>
<reference evidence="1 2" key="1">
    <citation type="journal article" date="2018" name="Elife">
        <title>Discovery and characterization of a prevalent human gut bacterial enzyme sufficient for the inactivation of a family of plant toxins.</title>
        <authorList>
            <person name="Koppel N."/>
            <person name="Bisanz J.E."/>
            <person name="Pandelia M.E."/>
            <person name="Turnbaugh P.J."/>
            <person name="Balskus E.P."/>
        </authorList>
    </citation>
    <scope>NUCLEOTIDE SEQUENCE [LARGE SCALE GENOMIC DNA]</scope>
    <source>
        <strain evidence="2">anaerobia AP69FAA</strain>
    </source>
</reference>
<comment type="caution">
    <text evidence="1">The sequence shown here is derived from an EMBL/GenBank/DDBJ whole genome shotgun (WGS) entry which is preliminary data.</text>
</comment>
<dbReference type="Gene3D" id="3.40.109.40">
    <property type="match status" value="1"/>
</dbReference>
<accession>A0A369L3R3</accession>
<name>A0A369L3R3_9ACTN</name>
<dbReference type="AlphaFoldDB" id="A0A369L3R3"/>
<dbReference type="InterPro" id="IPR037010">
    <property type="entry name" value="VitB12-dep_Met_synth_activ_sf"/>
</dbReference>